<dbReference type="InterPro" id="IPR004805">
    <property type="entry name" value="DnaE2/DnaE/PolC"/>
</dbReference>
<evidence type="ECO:0000259" key="8">
    <source>
        <dbReference type="Pfam" id="PF02811"/>
    </source>
</evidence>
<dbReference type="PANTHER" id="PTHR32294">
    <property type="entry name" value="DNA POLYMERASE III SUBUNIT ALPHA"/>
    <property type="match status" value="1"/>
</dbReference>
<reference evidence="12" key="1">
    <citation type="submission" date="2021-09" db="EMBL/GenBank/DDBJ databases">
        <title>Genome of Aequorivita sp. strain F64183.</title>
        <authorList>
            <person name="Wang Y."/>
        </authorList>
    </citation>
    <scope>NUCLEOTIDE SEQUENCE</scope>
    <source>
        <strain evidence="12">F64183</strain>
    </source>
</reference>
<dbReference type="NCBIfam" id="TIGR00594">
    <property type="entry name" value="polc"/>
    <property type="match status" value="1"/>
</dbReference>
<dbReference type="InterPro" id="IPR011708">
    <property type="entry name" value="DNA_pol3_alpha_NTPase_dom"/>
</dbReference>
<evidence type="ECO:0000256" key="6">
    <source>
        <dbReference type="ARBA" id="ARBA00022932"/>
    </source>
</evidence>
<evidence type="ECO:0000259" key="11">
    <source>
        <dbReference type="Pfam" id="PF17657"/>
    </source>
</evidence>
<name>A0A9X1QZZ8_9FLAO</name>
<evidence type="ECO:0000256" key="5">
    <source>
        <dbReference type="ARBA" id="ARBA00022705"/>
    </source>
</evidence>
<comment type="catalytic activity">
    <reaction evidence="7">
        <text>DNA(n) + a 2'-deoxyribonucleoside 5'-triphosphate = DNA(n+1) + diphosphate</text>
        <dbReference type="Rhea" id="RHEA:22508"/>
        <dbReference type="Rhea" id="RHEA-COMP:17339"/>
        <dbReference type="Rhea" id="RHEA-COMP:17340"/>
        <dbReference type="ChEBI" id="CHEBI:33019"/>
        <dbReference type="ChEBI" id="CHEBI:61560"/>
        <dbReference type="ChEBI" id="CHEBI:173112"/>
        <dbReference type="EC" id="2.7.7.7"/>
    </reaction>
</comment>
<dbReference type="InterPro" id="IPR029460">
    <property type="entry name" value="DNAPol_HHH"/>
</dbReference>
<feature type="domain" description="DNA polymerase III alpha subunit finger" evidence="11">
    <location>
        <begin position="491"/>
        <end position="660"/>
    </location>
</feature>
<protein>
    <recommendedName>
        <fullName evidence="2">DNA polymerase III subunit alpha</fullName>
        <ecNumber evidence="1">2.7.7.7</ecNumber>
    </recommendedName>
</protein>
<dbReference type="PANTHER" id="PTHR32294:SF0">
    <property type="entry name" value="DNA POLYMERASE III SUBUNIT ALPHA"/>
    <property type="match status" value="1"/>
</dbReference>
<dbReference type="Pfam" id="PF02811">
    <property type="entry name" value="PHP"/>
    <property type="match status" value="1"/>
</dbReference>
<evidence type="ECO:0000256" key="7">
    <source>
        <dbReference type="ARBA" id="ARBA00049244"/>
    </source>
</evidence>
<dbReference type="GO" id="GO:0003887">
    <property type="term" value="F:DNA-directed DNA polymerase activity"/>
    <property type="evidence" value="ECO:0007669"/>
    <property type="project" value="UniProtKB-KW"/>
</dbReference>
<dbReference type="InterPro" id="IPR016195">
    <property type="entry name" value="Pol/histidinol_Pase-like"/>
</dbReference>
<feature type="domain" description="PHP" evidence="8">
    <location>
        <begin position="5"/>
        <end position="91"/>
    </location>
</feature>
<keyword evidence="13" id="KW-1185">Reference proteome</keyword>
<dbReference type="Pfam" id="PF17657">
    <property type="entry name" value="DNA_pol3_finger"/>
    <property type="match status" value="1"/>
</dbReference>
<dbReference type="GO" id="GO:0008408">
    <property type="term" value="F:3'-5' exonuclease activity"/>
    <property type="evidence" value="ECO:0007669"/>
    <property type="project" value="InterPro"/>
</dbReference>
<evidence type="ECO:0000256" key="3">
    <source>
        <dbReference type="ARBA" id="ARBA00022679"/>
    </source>
</evidence>
<organism evidence="12 13">
    <name type="scientific">Aequorivita xiaoshiensis</name>
    <dbReference type="NCBI Taxonomy" id="2874476"/>
    <lineage>
        <taxon>Bacteria</taxon>
        <taxon>Pseudomonadati</taxon>
        <taxon>Bacteroidota</taxon>
        <taxon>Flavobacteriia</taxon>
        <taxon>Flavobacteriales</taxon>
        <taxon>Flavobacteriaceae</taxon>
        <taxon>Aequorivita</taxon>
    </lineage>
</organism>
<keyword evidence="5" id="KW-0235">DNA replication</keyword>
<proteinExistence type="predicted"/>
<dbReference type="EMBL" id="JAIRBB010000005">
    <property type="protein sequence ID" value="MCG2431028.1"/>
    <property type="molecule type" value="Genomic_DNA"/>
</dbReference>
<dbReference type="RefSeq" id="WP_237608181.1">
    <property type="nucleotide sequence ID" value="NZ_JAIRBB010000005.1"/>
</dbReference>
<sequence length="995" mass="114508">MYTNCHSYYSLRYGTISEIELLELAQQNDIDSFALTDINSTSACLSVLKNASAYNIKVSVGVDFRNGINQQYVVIAKSNLGFQCLNEHLTEYLHQKKDFPDLCPSLKDCAIIYPFEKVMELEKTSFKENEYIGVSVVGLRKLKFSKYRNYENLIIQQTVTFRGQRDYNAHRLLRAIGLNTLLSKLPEEEQGLKTDKMFSKVEILNHFEEFPLAIENTKSLLSETSVAFKFNSERENQNQQCYLDDKDADFNFLRKLVFENLEKRYPNPDQVVYDRIEKELKAIKEMDFVSYFLINWDLLQYAKSKNYPYIGRGSGANSVVAYIIEITNVDPIELDLYFERFINIYRSSPPDFDLDFSWRDRDDITRYIFQKFPNTALMGTYVTFKYRAVVRELGKVFGIPKHEIDAFLQSGKTASKTDEYFQLIVKYGKLISGFPNYLSVHSGGILITNKPINYFAATFMPPKGFQTVQIDMNISEDVGIFKFDILAQRGLSKIKECLEIIKYNQPEAEVADINQVYQFKNDPNINELLKTGDCMGVFYVESPAMRVLMTKLRTQDYLGLVAASSIIRPGVTNGGMKNEYIIRHKFPEKRKNGHPVLLEILHETYGVMVYQEDVLKVAHYFAGLDLGEADVLRRGMSGKSRSKEEFIAVEKKFKSNCLQKGYSEELTMEVWNQVSAFAGYAFAKGHSASYAVESYQSLYLKRYFPLEFMVAVLNNGGGFYSIETYVQEIVLQGGIVEKPCINNSFYETIIQGKTIYLGFVLIRDLEERVVERILKSRQLYGDFEDFDDFIDRVPIGIEQLITLIRIDCFRFTGKDKHQIMWEAHLKSSKNKLDDTALLLFKPKQVNFTLPEILTNHLIDAYDELELIGFPLKGYFNLIQKDNLPNCLAKDIPYNIGKRISIFGKLITAKQTGTSKGDIMIFGTFIDYEGVIFDTVHFPEIARKYSIRTNGVYLITGKVVDDLDYLSIVVEKIKFQNLLPDPRQSGIENSSKNIIF</sequence>
<dbReference type="AlphaFoldDB" id="A0A9X1QZZ8"/>
<evidence type="ECO:0000259" key="9">
    <source>
        <dbReference type="Pfam" id="PF07733"/>
    </source>
</evidence>
<dbReference type="Pfam" id="PF14579">
    <property type="entry name" value="HHH_6"/>
    <property type="match status" value="1"/>
</dbReference>
<dbReference type="CDD" id="cd04485">
    <property type="entry name" value="DnaE_OBF"/>
    <property type="match status" value="1"/>
</dbReference>
<evidence type="ECO:0000313" key="13">
    <source>
        <dbReference type="Proteomes" id="UP001139462"/>
    </source>
</evidence>
<keyword evidence="6" id="KW-0239">DNA-directed DNA polymerase</keyword>
<dbReference type="Gene3D" id="1.10.150.870">
    <property type="match status" value="1"/>
</dbReference>
<dbReference type="SUPFAM" id="SSF89550">
    <property type="entry name" value="PHP domain-like"/>
    <property type="match status" value="1"/>
</dbReference>
<dbReference type="InterPro" id="IPR040982">
    <property type="entry name" value="DNA_pol3_finger"/>
</dbReference>
<gene>
    <name evidence="12" type="primary">dnaE</name>
    <name evidence="12" type="ORF">K8344_07840</name>
</gene>
<evidence type="ECO:0000313" key="12">
    <source>
        <dbReference type="EMBL" id="MCG2431028.1"/>
    </source>
</evidence>
<dbReference type="GO" id="GO:0006260">
    <property type="term" value="P:DNA replication"/>
    <property type="evidence" value="ECO:0007669"/>
    <property type="project" value="UniProtKB-KW"/>
</dbReference>
<dbReference type="Pfam" id="PF07733">
    <property type="entry name" value="DNA_pol3_alpha"/>
    <property type="match status" value="1"/>
</dbReference>
<comment type="caution">
    <text evidence="12">The sequence shown here is derived from an EMBL/GenBank/DDBJ whole genome shotgun (WGS) entry which is preliminary data.</text>
</comment>
<keyword evidence="3 12" id="KW-0808">Transferase</keyword>
<accession>A0A9X1QZZ8</accession>
<dbReference type="Gene3D" id="3.20.20.140">
    <property type="entry name" value="Metal-dependent hydrolases"/>
    <property type="match status" value="1"/>
</dbReference>
<feature type="domain" description="DNA polymerase helix-hairpin-helix motif" evidence="10">
    <location>
        <begin position="736"/>
        <end position="818"/>
    </location>
</feature>
<evidence type="ECO:0000256" key="1">
    <source>
        <dbReference type="ARBA" id="ARBA00012417"/>
    </source>
</evidence>
<evidence type="ECO:0000256" key="4">
    <source>
        <dbReference type="ARBA" id="ARBA00022695"/>
    </source>
</evidence>
<evidence type="ECO:0000259" key="10">
    <source>
        <dbReference type="Pfam" id="PF14579"/>
    </source>
</evidence>
<feature type="domain" description="Bacterial DNA polymerase III alpha subunit NTPase" evidence="9">
    <location>
        <begin position="252"/>
        <end position="487"/>
    </location>
</feature>
<dbReference type="EC" id="2.7.7.7" evidence="1"/>
<dbReference type="Proteomes" id="UP001139462">
    <property type="component" value="Unassembled WGS sequence"/>
</dbReference>
<keyword evidence="4 12" id="KW-0548">Nucleotidyltransferase</keyword>
<dbReference type="InterPro" id="IPR004013">
    <property type="entry name" value="PHP_dom"/>
</dbReference>
<evidence type="ECO:0000256" key="2">
    <source>
        <dbReference type="ARBA" id="ARBA00019114"/>
    </source>
</evidence>